<dbReference type="SUPFAM" id="SSF46785">
    <property type="entry name" value="Winged helix' DNA-binding domain"/>
    <property type="match status" value="1"/>
</dbReference>
<dbReference type="SMART" id="SM00088">
    <property type="entry name" value="PINT"/>
    <property type="match status" value="1"/>
</dbReference>
<dbReference type="InterPro" id="IPR019585">
    <property type="entry name" value="Rpn7/CSN1"/>
</dbReference>
<dbReference type="InterPro" id="IPR045135">
    <property type="entry name" value="Rpn7_N"/>
</dbReference>
<evidence type="ECO:0000256" key="2">
    <source>
        <dbReference type="ARBA" id="ARBA00004496"/>
    </source>
</evidence>
<evidence type="ECO:0000256" key="1">
    <source>
        <dbReference type="ARBA" id="ARBA00004123"/>
    </source>
</evidence>
<dbReference type="PANTHER" id="PTHR14145:SF2">
    <property type="entry name" value="COP9 SIGNALOSOME COMPLEX SUBUNIT 1"/>
    <property type="match status" value="1"/>
</dbReference>
<feature type="domain" description="PCI" evidence="7">
    <location>
        <begin position="201"/>
        <end position="379"/>
    </location>
</feature>
<dbReference type="InterPro" id="IPR036390">
    <property type="entry name" value="WH_DNA-bd_sf"/>
</dbReference>
<dbReference type="Pfam" id="PF10602">
    <property type="entry name" value="RPN7"/>
    <property type="match status" value="1"/>
</dbReference>
<keyword evidence="5" id="KW-0736">Signalosome</keyword>
<dbReference type="EMBL" id="JANBUM010000439">
    <property type="protein sequence ID" value="KAJ2777123.1"/>
    <property type="molecule type" value="Genomic_DNA"/>
</dbReference>
<proteinExistence type="inferred from homology"/>
<keyword evidence="9" id="KW-1185">Reference proteome</keyword>
<dbReference type="Pfam" id="PF01399">
    <property type="entry name" value="PCI"/>
    <property type="match status" value="1"/>
</dbReference>
<dbReference type="GO" id="GO:0005737">
    <property type="term" value="C:cytoplasm"/>
    <property type="evidence" value="ECO:0007669"/>
    <property type="project" value="UniProtKB-SubCell"/>
</dbReference>
<organism evidence="8 9">
    <name type="scientific">Coemansia interrupta</name>
    <dbReference type="NCBI Taxonomy" id="1126814"/>
    <lineage>
        <taxon>Eukaryota</taxon>
        <taxon>Fungi</taxon>
        <taxon>Fungi incertae sedis</taxon>
        <taxon>Zoopagomycota</taxon>
        <taxon>Kickxellomycotina</taxon>
        <taxon>Kickxellomycetes</taxon>
        <taxon>Kickxellales</taxon>
        <taxon>Kickxellaceae</taxon>
        <taxon>Coemansia</taxon>
    </lineage>
</organism>
<gene>
    <name evidence="8" type="primary">GPS1</name>
    <name evidence="8" type="ORF">GGI15_004609</name>
</gene>
<evidence type="ECO:0000313" key="9">
    <source>
        <dbReference type="Proteomes" id="UP001140172"/>
    </source>
</evidence>
<comment type="subcellular location">
    <subcellularLocation>
        <location evidence="2">Cytoplasm</location>
    </subcellularLocation>
    <subcellularLocation>
        <location evidence="1">Nucleus</location>
    </subcellularLocation>
</comment>
<protein>
    <submittedName>
        <fullName evidence="8">Cop9 signalosome complex subunit</fullName>
    </submittedName>
</protein>
<keyword evidence="4" id="KW-0963">Cytoplasm</keyword>
<dbReference type="OrthoDB" id="422427at2759"/>
<keyword evidence="6" id="KW-0539">Nucleus</keyword>
<evidence type="ECO:0000256" key="5">
    <source>
        <dbReference type="ARBA" id="ARBA00022790"/>
    </source>
</evidence>
<dbReference type="Gene3D" id="1.25.40.570">
    <property type="match status" value="1"/>
</dbReference>
<accession>A0A9W8H3K3</accession>
<evidence type="ECO:0000256" key="6">
    <source>
        <dbReference type="ARBA" id="ARBA00023242"/>
    </source>
</evidence>
<dbReference type="PROSITE" id="PS50250">
    <property type="entry name" value="PCI"/>
    <property type="match status" value="1"/>
</dbReference>
<reference evidence="8" key="1">
    <citation type="submission" date="2022-07" db="EMBL/GenBank/DDBJ databases">
        <title>Phylogenomic reconstructions and comparative analyses of Kickxellomycotina fungi.</title>
        <authorList>
            <person name="Reynolds N.K."/>
            <person name="Stajich J.E."/>
            <person name="Barry K."/>
            <person name="Grigoriev I.V."/>
            <person name="Crous P."/>
            <person name="Smith M.E."/>
        </authorList>
    </citation>
    <scope>NUCLEOTIDE SEQUENCE</scope>
    <source>
        <strain evidence="8">BCRC 34489</strain>
    </source>
</reference>
<dbReference type="GO" id="GO:0008180">
    <property type="term" value="C:COP9 signalosome"/>
    <property type="evidence" value="ECO:0007669"/>
    <property type="project" value="UniProtKB-KW"/>
</dbReference>
<dbReference type="PANTHER" id="PTHR14145">
    <property type="entry name" value="26S PROTESOME SUBUNIT 6"/>
    <property type="match status" value="1"/>
</dbReference>
<comment type="similarity">
    <text evidence="3">Belongs to the CSN1 family.</text>
</comment>
<comment type="caution">
    <text evidence="8">The sequence shown here is derived from an EMBL/GenBank/DDBJ whole genome shotgun (WGS) entry which is preliminary data.</text>
</comment>
<name>A0A9W8H3K3_9FUNG</name>
<evidence type="ECO:0000256" key="4">
    <source>
        <dbReference type="ARBA" id="ARBA00022490"/>
    </source>
</evidence>
<dbReference type="Proteomes" id="UP001140172">
    <property type="component" value="Unassembled WGS sequence"/>
</dbReference>
<dbReference type="InterPro" id="IPR000717">
    <property type="entry name" value="PCI_dom"/>
</dbReference>
<sequence>MYPPPTLDQFSLTDYLNEYSGVVKIKRALYIGERCPQLATTSYSVALEELRKNTRNVALYEEVIQRLQQLGVNIAKDIEWVNKTRNENVCMRDEFKTNVTRAVAQGQKKESLNAQKDLAHKLSSMGLIDESVRAWQDAREYCVSIEDQAMLSIEVARISQNNGRWMQVGNFAQRTAQTLAKSTNTEIKAEVDVLLMQASIGEGRWSPAINSIRTLPYDGTTSSGLFALGAIAPQDIALYGSLAGLASLSREKVKKDLIDSPAFGKYLDHMPECRRLLRSFYASKYSECLAHLDNVLSLAALDVVLGPHVSKLKTVIRENIVVLYTQPFVSSNLESMAKALRFDSAQALEDLLVGLIERKLIHARIDGTSGYLVKYVANPRDTALETIGRMSQTLSIQSELMLARIKFLEEETTKSRR</sequence>
<evidence type="ECO:0000259" key="7">
    <source>
        <dbReference type="PROSITE" id="PS50250"/>
    </source>
</evidence>
<evidence type="ECO:0000256" key="3">
    <source>
        <dbReference type="ARBA" id="ARBA00008793"/>
    </source>
</evidence>
<evidence type="ECO:0000313" key="8">
    <source>
        <dbReference type="EMBL" id="KAJ2777123.1"/>
    </source>
</evidence>
<dbReference type="AlphaFoldDB" id="A0A9W8H3K3"/>